<evidence type="ECO:0000259" key="1">
    <source>
        <dbReference type="Pfam" id="PF13648"/>
    </source>
</evidence>
<proteinExistence type="predicted"/>
<dbReference type="EMBL" id="VLKM01000002">
    <property type="protein sequence ID" value="TWH97128.1"/>
    <property type="molecule type" value="Genomic_DNA"/>
</dbReference>
<gene>
    <name evidence="2" type="ORF">IP97_00554</name>
</gene>
<dbReference type="OrthoDB" id="1121756at2"/>
<keyword evidence="3" id="KW-1185">Reference proteome</keyword>
<comment type="caution">
    <text evidence="2">The sequence shown here is derived from an EMBL/GenBank/DDBJ whole genome shotgun (WGS) entry which is preliminary data.</text>
</comment>
<protein>
    <submittedName>
        <fullName evidence="2">Lipocalin-like protein</fullName>
    </submittedName>
</protein>
<evidence type="ECO:0000313" key="2">
    <source>
        <dbReference type="EMBL" id="TWH97128.1"/>
    </source>
</evidence>
<organism evidence="2 3">
    <name type="scientific">Flavobacterium cheniae</name>
    <dbReference type="NCBI Taxonomy" id="295428"/>
    <lineage>
        <taxon>Bacteria</taxon>
        <taxon>Pseudomonadati</taxon>
        <taxon>Bacteroidota</taxon>
        <taxon>Flavobacteriia</taxon>
        <taxon>Flavobacteriales</taxon>
        <taxon>Flavobacteriaceae</taxon>
        <taxon>Flavobacterium</taxon>
    </lineage>
</organism>
<name>A0A562KNW9_9FLAO</name>
<dbReference type="Pfam" id="PF13648">
    <property type="entry name" value="Lipocalin_4"/>
    <property type="match status" value="1"/>
</dbReference>
<dbReference type="AlphaFoldDB" id="A0A562KNW9"/>
<evidence type="ECO:0000313" key="3">
    <source>
        <dbReference type="Proteomes" id="UP000315312"/>
    </source>
</evidence>
<accession>A0A562KNW9</accession>
<feature type="domain" description="Lipocalin-like" evidence="1">
    <location>
        <begin position="32"/>
        <end position="133"/>
    </location>
</feature>
<dbReference type="PROSITE" id="PS51257">
    <property type="entry name" value="PROKAR_LIPOPROTEIN"/>
    <property type="match status" value="1"/>
</dbReference>
<reference evidence="2 3" key="1">
    <citation type="journal article" date="2015" name="Stand. Genomic Sci.">
        <title>Genomic Encyclopedia of Bacterial and Archaeal Type Strains, Phase III: the genomes of soil and plant-associated and newly described type strains.</title>
        <authorList>
            <person name="Whitman W.B."/>
            <person name="Woyke T."/>
            <person name="Klenk H.P."/>
            <person name="Zhou Y."/>
            <person name="Lilburn T.G."/>
            <person name="Beck B.J."/>
            <person name="De Vos P."/>
            <person name="Vandamme P."/>
            <person name="Eisen J.A."/>
            <person name="Garrity G."/>
            <person name="Hugenholtz P."/>
            <person name="Kyrpides N.C."/>
        </authorList>
    </citation>
    <scope>NUCLEOTIDE SEQUENCE [LARGE SCALE GENOMIC DNA]</scope>
    <source>
        <strain evidence="2 3">CGMCC 1.6844</strain>
    </source>
</reference>
<dbReference type="Proteomes" id="UP000315312">
    <property type="component" value="Unassembled WGS sequence"/>
</dbReference>
<dbReference type="InterPro" id="IPR024311">
    <property type="entry name" value="Lipocalin-like"/>
</dbReference>
<dbReference type="RefSeq" id="WP_133609812.1">
    <property type="nucleotide sequence ID" value="NZ_SNZC01000003.1"/>
</dbReference>
<sequence>MKNIIIFGLFFLMVSCKSNPVTKLDNKTEVGLKGNWELTSVSYPNSSYIKINSFGIADSQCFETSSWRFISNNNQGEMALRKAGCPTFSSDITWYVNQEGNLVLKFVGADVKAKTVKEGYVLKVANLTENAFQLFDTVDVAGKTITLVYQFNRIK</sequence>